<accession>A0AAW6U756</accession>
<protein>
    <recommendedName>
        <fullName evidence="3">DUF2769 domain-containing protein</fullName>
    </recommendedName>
</protein>
<evidence type="ECO:0000313" key="2">
    <source>
        <dbReference type="Proteomes" id="UP001431776"/>
    </source>
</evidence>
<dbReference type="Proteomes" id="UP001431776">
    <property type="component" value="Unassembled WGS sequence"/>
</dbReference>
<comment type="caution">
    <text evidence="1">The sequence shown here is derived from an EMBL/GenBank/DDBJ whole genome shotgun (WGS) entry which is preliminary data.</text>
</comment>
<reference evidence="1" key="1">
    <citation type="submission" date="2023-05" db="EMBL/GenBank/DDBJ databases">
        <title>Anaerotaeda fermentans gen. nov., sp. nov., a novel anaerobic planctomycete of the new family within the order Sedimentisphaerales isolated from Taman Peninsula, Russia.</title>
        <authorList>
            <person name="Khomyakova M.A."/>
            <person name="Merkel A.Y."/>
            <person name="Slobodkin A.I."/>
        </authorList>
    </citation>
    <scope>NUCLEOTIDE SEQUENCE</scope>
    <source>
        <strain evidence="1">M17dextr</strain>
    </source>
</reference>
<dbReference type="EMBL" id="JASCXX010000055">
    <property type="protein sequence ID" value="MDI6451789.1"/>
    <property type="molecule type" value="Genomic_DNA"/>
</dbReference>
<dbReference type="RefSeq" id="WP_349247196.1">
    <property type="nucleotide sequence ID" value="NZ_JASCXX010000055.1"/>
</dbReference>
<evidence type="ECO:0000313" key="1">
    <source>
        <dbReference type="EMBL" id="MDI6451789.1"/>
    </source>
</evidence>
<name>A0AAW6U756_9BACT</name>
<dbReference type="AlphaFoldDB" id="A0AAW6U756"/>
<evidence type="ECO:0008006" key="3">
    <source>
        <dbReference type="Google" id="ProtNLM"/>
    </source>
</evidence>
<sequence>MALVEQSLGLCSTCNGRSVCTRRKGIKLPVLFCEEFDDATSLKSEHPPVSVIEEEEPNLDTAMGLCCNCKNRDGCSLQHSPGGVWHCEAYC</sequence>
<proteinExistence type="predicted"/>
<organism evidence="1 2">
    <name type="scientific">Anaerobaca lacustris</name>
    <dbReference type="NCBI Taxonomy" id="3044600"/>
    <lineage>
        <taxon>Bacteria</taxon>
        <taxon>Pseudomonadati</taxon>
        <taxon>Planctomycetota</taxon>
        <taxon>Phycisphaerae</taxon>
        <taxon>Sedimentisphaerales</taxon>
        <taxon>Anaerobacaceae</taxon>
        <taxon>Anaerobaca</taxon>
    </lineage>
</organism>
<gene>
    <name evidence="1" type="ORF">QJ522_22195</name>
</gene>
<keyword evidence="2" id="KW-1185">Reference proteome</keyword>